<reference evidence="4 5" key="1">
    <citation type="submission" date="2016-06" db="EMBL/GenBank/DDBJ databases">
        <title>Domibacillus iocasae genome sequencing.</title>
        <authorList>
            <person name="Verma A."/>
            <person name="Pal Y."/>
            <person name="Ojha A.K."/>
            <person name="Krishnamurthi S."/>
        </authorList>
    </citation>
    <scope>NUCLEOTIDE SEQUENCE [LARGE SCALE GENOMIC DNA]</scope>
    <source>
        <strain evidence="4 5">DSM 29979</strain>
    </source>
</reference>
<protein>
    <submittedName>
        <fullName evidence="4">Isomerase</fullName>
    </submittedName>
</protein>
<comment type="caution">
    <text evidence="4">The sequence shown here is derived from an EMBL/GenBank/DDBJ whole genome shotgun (WGS) entry which is preliminary data.</text>
</comment>
<evidence type="ECO:0000256" key="2">
    <source>
        <dbReference type="ARBA" id="ARBA00023235"/>
    </source>
</evidence>
<dbReference type="PANTHER" id="PTHR13774">
    <property type="entry name" value="PHENAZINE BIOSYNTHESIS PROTEIN"/>
    <property type="match status" value="1"/>
</dbReference>
<comment type="similarity">
    <text evidence="1">Belongs to the PhzF family.</text>
</comment>
<evidence type="ECO:0000313" key="4">
    <source>
        <dbReference type="EMBL" id="OES45125.1"/>
    </source>
</evidence>
<sequence length="296" mass="32745">MVKVDVKHIDAFSSIPEKGNPAGVVLNGDDYTEKQMLAIAAAVGFNETAFVVSSNVADFRIRYFTPGHEINLCGHATMGTVYALRMNGLLEQSDFIIETNVGLLPIHVHEENNQLLITMQHAKPEFQPFKGSRSDLAASIGLREEDLHTTYPIVYGSTGIWTLIIPIKELASFEKMNPVTENFPSVLTEMPKASLHPICFEVRDDENDMHARHFSSPYSGTIEDAVTGTASGVMGAYYKTFVNKDMALPATLIVEQGHEINRDGRVYVHVKEELEQLDISISGTAVYVKSIDVEIE</sequence>
<dbReference type="InterPro" id="IPR003719">
    <property type="entry name" value="Phenazine_PhzF-like"/>
</dbReference>
<name>A0A1E7DQ44_9BACI</name>
<feature type="active site" evidence="3">
    <location>
        <position position="47"/>
    </location>
</feature>
<organism evidence="4 5">
    <name type="scientific">Domibacillus iocasae</name>
    <dbReference type="NCBI Taxonomy" id="1714016"/>
    <lineage>
        <taxon>Bacteria</taxon>
        <taxon>Bacillati</taxon>
        <taxon>Bacillota</taxon>
        <taxon>Bacilli</taxon>
        <taxon>Bacillales</taxon>
        <taxon>Bacillaceae</taxon>
        <taxon>Domibacillus</taxon>
    </lineage>
</organism>
<dbReference type="PANTHER" id="PTHR13774:SF17">
    <property type="entry name" value="PHENAZINE BIOSYNTHESIS-LIKE DOMAIN-CONTAINING PROTEIN"/>
    <property type="match status" value="1"/>
</dbReference>
<dbReference type="AlphaFoldDB" id="A0A1E7DQ44"/>
<proteinExistence type="inferred from homology"/>
<dbReference type="Proteomes" id="UP000095658">
    <property type="component" value="Unassembled WGS sequence"/>
</dbReference>
<dbReference type="PIRSF" id="PIRSF016184">
    <property type="entry name" value="PhzC_PhzF"/>
    <property type="match status" value="1"/>
</dbReference>
<keyword evidence="5" id="KW-1185">Reference proteome</keyword>
<dbReference type="GO" id="GO:0005737">
    <property type="term" value="C:cytoplasm"/>
    <property type="evidence" value="ECO:0007669"/>
    <property type="project" value="TreeGrafter"/>
</dbReference>
<dbReference type="Gene3D" id="3.10.310.10">
    <property type="entry name" value="Diaminopimelate Epimerase, Chain A, domain 1"/>
    <property type="match status" value="2"/>
</dbReference>
<dbReference type="STRING" id="1714016.BA724_03700"/>
<gene>
    <name evidence="4" type="ORF">BA724_03700</name>
</gene>
<evidence type="ECO:0000256" key="3">
    <source>
        <dbReference type="PIRSR" id="PIRSR016184-1"/>
    </source>
</evidence>
<keyword evidence="2 4" id="KW-0413">Isomerase</keyword>
<dbReference type="OrthoDB" id="9788221at2"/>
<dbReference type="GO" id="GO:0016853">
    <property type="term" value="F:isomerase activity"/>
    <property type="evidence" value="ECO:0007669"/>
    <property type="project" value="UniProtKB-KW"/>
</dbReference>
<dbReference type="Pfam" id="PF02567">
    <property type="entry name" value="PhzC-PhzF"/>
    <property type="match status" value="1"/>
</dbReference>
<accession>A0A1E7DQ44</accession>
<dbReference type="SUPFAM" id="SSF54506">
    <property type="entry name" value="Diaminopimelate epimerase-like"/>
    <property type="match status" value="1"/>
</dbReference>
<evidence type="ECO:0000256" key="1">
    <source>
        <dbReference type="ARBA" id="ARBA00008270"/>
    </source>
</evidence>
<dbReference type="EMBL" id="MAMP01000020">
    <property type="protein sequence ID" value="OES45125.1"/>
    <property type="molecule type" value="Genomic_DNA"/>
</dbReference>
<dbReference type="NCBIfam" id="TIGR00654">
    <property type="entry name" value="PhzF_family"/>
    <property type="match status" value="1"/>
</dbReference>
<evidence type="ECO:0000313" key="5">
    <source>
        <dbReference type="Proteomes" id="UP000095658"/>
    </source>
</evidence>
<dbReference type="RefSeq" id="WP_069938006.1">
    <property type="nucleotide sequence ID" value="NZ_MAMP01000020.1"/>
</dbReference>